<dbReference type="Pfam" id="PF13519">
    <property type="entry name" value="VWA_2"/>
    <property type="match status" value="1"/>
</dbReference>
<dbReference type="InterPro" id="IPR002035">
    <property type="entry name" value="VWF_A"/>
</dbReference>
<dbReference type="Gene3D" id="3.40.50.410">
    <property type="entry name" value="von Willebrand factor, type A domain"/>
    <property type="match status" value="1"/>
</dbReference>
<dbReference type="EMBL" id="CP026311">
    <property type="protein sequence ID" value="AUV84360.1"/>
    <property type="molecule type" value="Genomic_DNA"/>
</dbReference>
<feature type="compositionally biased region" description="Polar residues" evidence="1">
    <location>
        <begin position="583"/>
        <end position="599"/>
    </location>
</feature>
<geneLocation type="plasmid" evidence="3">
    <name>unnamed2</name>
</geneLocation>
<feature type="region of interest" description="Disordered" evidence="1">
    <location>
        <begin position="1"/>
        <end position="27"/>
    </location>
</feature>
<gene>
    <name evidence="3" type="ORF">C2R22_22695</name>
</gene>
<feature type="compositionally biased region" description="Low complexity" evidence="1">
    <location>
        <begin position="361"/>
        <end position="373"/>
    </location>
</feature>
<feature type="compositionally biased region" description="Basic and acidic residues" evidence="1">
    <location>
        <begin position="629"/>
        <end position="640"/>
    </location>
</feature>
<reference evidence="3 4" key="1">
    <citation type="submission" date="2018-01" db="EMBL/GenBank/DDBJ databases">
        <title>Complete genome sequence of Salinigranum rubrum GX10T, an extremely halophilic archaeon isolated from a marine solar saltern.</title>
        <authorList>
            <person name="Han S."/>
        </authorList>
    </citation>
    <scope>NUCLEOTIDE SEQUENCE [LARGE SCALE GENOMIC DNA]</scope>
    <source>
        <strain evidence="3 4">GX10</strain>
        <plasmid evidence="4">Plasmid unnamed2</plasmid>
    </source>
</reference>
<sequence length="943" mass="101877">MSLSHRHGDRNHQQIADDLTPQAATRARISTQRADRLREFILGHLPDEVTVDVVITSGVQTAAVLPADVDAIVSSDATDIERAQAEQFLAGVDADYLVLVTGNEADLTRIPLNDQLTADHAHQFGLAFHELLHILKTAITAIGELLDTEIDSQYHAQVHDLINIIEDGAIESEAMHGENFSDNAGIRLELTRRLHSQTPDDIPTGQEVRYSFWDAVTSCLYDEAIYPTGITDVLLDEDDDRVRFKSEADRDAFEAIHAELCALSRDALAIRSADRDDTTHAHDKTASVRRARRVIQTWTDHIQPVLEADTQDHQQARQQAQDDEQTGEDGQGQSQERDGDEQSQQQESGGDATGRPEPASDADSGGDISSGNGQPQNATVDASATPGENAEPSLPEDFDPGEVTLSREATDDPHQNIFEQPQVTADPNPDDVDAESSRPTPNDADDTEGDPSGCDPEPEPSTRAQAIAQATERARERESAGAANGTETETAPSDRDEPKAHPNPANSSEAGGPAAGDRPREQSNQLTLGHFDEEDQPRTEDEIEESPSSSGNESEGESEGKTENGSPGVDDEGGEETRDTGDTENTGSTSSAGSVTDQTPEFPDGPAHAQSSSRSKREEQAAYENALASDERAARTEADREHIDERALEDELDALADHLDRQRRQETPDTRSEENSGQRGGTGYSPGSLTDLDILPLANDLVPPREWAAIEDGAGRVADTLEMYLRLDRRKSTRRGLSAGAYDTRAGHRLAIGDPRVCKSRTVGNEKQYALVLILDRSGSMRGGSPAKIEVATQALTRLALAAENLGIRVAVIDFIHGNARLVKPFSIETRHVQSSLLDTSCGGGTPLAEAIDLANDLIEAQRDDPLIISVGDDQTSADAVKDVIRRAYAPVCSLTIATDTDPGTLSGSASELATYYERQETVYSPERLNDRLDQFASLLAGL</sequence>
<organism evidence="3 4">
    <name type="scientific">Salinigranum rubrum</name>
    <dbReference type="NCBI Taxonomy" id="755307"/>
    <lineage>
        <taxon>Archaea</taxon>
        <taxon>Methanobacteriati</taxon>
        <taxon>Methanobacteriota</taxon>
        <taxon>Stenosarchaea group</taxon>
        <taxon>Halobacteria</taxon>
        <taxon>Halobacteriales</taxon>
        <taxon>Haloferacaceae</taxon>
        <taxon>Salinigranum</taxon>
    </lineage>
</organism>
<dbReference type="RefSeq" id="WP_103428042.1">
    <property type="nucleotide sequence ID" value="NZ_CP026311.1"/>
</dbReference>
<name>A0A2I8VR09_9EURY</name>
<evidence type="ECO:0000256" key="1">
    <source>
        <dbReference type="SAM" id="MobiDB-lite"/>
    </source>
</evidence>
<dbReference type="SMART" id="SM00327">
    <property type="entry name" value="VWA"/>
    <property type="match status" value="1"/>
</dbReference>
<dbReference type="SUPFAM" id="SSF53300">
    <property type="entry name" value="vWA-like"/>
    <property type="match status" value="1"/>
</dbReference>
<dbReference type="Proteomes" id="UP000236584">
    <property type="component" value="Plasmid unnamed2"/>
</dbReference>
<evidence type="ECO:0000313" key="4">
    <source>
        <dbReference type="Proteomes" id="UP000236584"/>
    </source>
</evidence>
<evidence type="ECO:0000259" key="2">
    <source>
        <dbReference type="SMART" id="SM00327"/>
    </source>
</evidence>
<dbReference type="InterPro" id="IPR036465">
    <property type="entry name" value="vWFA_dom_sf"/>
</dbReference>
<evidence type="ECO:0000313" key="3">
    <source>
        <dbReference type="EMBL" id="AUV84360.1"/>
    </source>
</evidence>
<feature type="compositionally biased region" description="Basic and acidic residues" evidence="1">
    <location>
        <begin position="660"/>
        <end position="676"/>
    </location>
</feature>
<protein>
    <recommendedName>
        <fullName evidence="2">VWFA domain-containing protein</fullName>
    </recommendedName>
</protein>
<dbReference type="OrthoDB" id="304552at2157"/>
<dbReference type="CDD" id="cd00198">
    <property type="entry name" value="vWFA"/>
    <property type="match status" value="1"/>
</dbReference>
<feature type="region of interest" description="Disordered" evidence="1">
    <location>
        <begin position="310"/>
        <end position="640"/>
    </location>
</feature>
<dbReference type="KEGG" id="srub:C2R22_22695"/>
<keyword evidence="4" id="KW-1185">Reference proteome</keyword>
<dbReference type="AlphaFoldDB" id="A0A2I8VR09"/>
<dbReference type="GeneID" id="35594965"/>
<feature type="domain" description="VWFA" evidence="2">
    <location>
        <begin position="768"/>
        <end position="941"/>
    </location>
</feature>
<proteinExistence type="predicted"/>
<feature type="compositionally biased region" description="Low complexity" evidence="1">
    <location>
        <begin position="480"/>
        <end position="491"/>
    </location>
</feature>
<accession>A0A2I8VR09</accession>
<keyword evidence="3" id="KW-0614">Plasmid</keyword>
<feature type="region of interest" description="Disordered" evidence="1">
    <location>
        <begin position="660"/>
        <end position="690"/>
    </location>
</feature>